<comment type="caution">
    <text evidence="2">The sequence shown here is derived from an EMBL/GenBank/DDBJ whole genome shotgun (WGS) entry which is preliminary data.</text>
</comment>
<sequence length="119" mass="13017">MRVQKFLILFLILLLSFPLSALAQQQMIKGQVVDDKGETIIGATVMVKGSKDGTLTDIDGNFSVKGKVGNTLVISYVGFTPLEIKVTKAEGNRFTLKEDTKVLDEVVVVGMDKQKRSTI</sequence>
<evidence type="ECO:0000256" key="1">
    <source>
        <dbReference type="SAM" id="SignalP"/>
    </source>
</evidence>
<proteinExistence type="predicted"/>
<evidence type="ECO:0000313" key="2">
    <source>
        <dbReference type="EMBL" id="KAA4031453.1"/>
    </source>
</evidence>
<keyword evidence="1" id="KW-0732">Signal</keyword>
<protein>
    <submittedName>
        <fullName evidence="2">TonB-dependent receptor</fullName>
    </submittedName>
</protein>
<dbReference type="AlphaFoldDB" id="A0A641S4R3"/>
<gene>
    <name evidence="2" type="ORF">F3D60_12135</name>
</gene>
<dbReference type="InterPro" id="IPR008969">
    <property type="entry name" value="CarboxyPept-like_regulatory"/>
</dbReference>
<name>A0A641S4R3_BACOV</name>
<feature type="chain" id="PRO_5024878156" evidence="1">
    <location>
        <begin position="24"/>
        <end position="119"/>
    </location>
</feature>
<feature type="signal peptide" evidence="1">
    <location>
        <begin position="1"/>
        <end position="23"/>
    </location>
</feature>
<reference evidence="2" key="1">
    <citation type="journal article" date="2019" name="Nat. Med.">
        <title>A library of human gut bacterial isolates paired with longitudinal multiomics data enables mechanistic microbiome research.</title>
        <authorList>
            <person name="Poyet M."/>
            <person name="Groussin M."/>
            <person name="Gibbons S.M."/>
            <person name="Avila-Pacheco J."/>
            <person name="Jiang X."/>
            <person name="Kearney S.M."/>
            <person name="Perrotta A.R."/>
            <person name="Berdy B."/>
            <person name="Zhao S."/>
            <person name="Lieberman T.D."/>
            <person name="Swanson P.K."/>
            <person name="Smith M."/>
            <person name="Roesemann S."/>
            <person name="Alexander J.E."/>
            <person name="Rich S.A."/>
            <person name="Livny J."/>
            <person name="Vlamakis H."/>
            <person name="Clish C."/>
            <person name="Bullock K."/>
            <person name="Deik A."/>
            <person name="Scott J."/>
            <person name="Pierce K.A."/>
            <person name="Xavier R.J."/>
            <person name="Alm E.J."/>
        </authorList>
    </citation>
    <scope>NUCLEOTIDE SEQUENCE</scope>
    <source>
        <strain evidence="2">BIOML-A147</strain>
    </source>
</reference>
<dbReference type="EMBL" id="VWKO01000071">
    <property type="protein sequence ID" value="KAA4031453.1"/>
    <property type="molecule type" value="Genomic_DNA"/>
</dbReference>
<dbReference type="Pfam" id="PF13715">
    <property type="entry name" value="CarbopepD_reg_2"/>
    <property type="match status" value="1"/>
</dbReference>
<organism evidence="2">
    <name type="scientific">Bacteroides ovatus</name>
    <dbReference type="NCBI Taxonomy" id="28116"/>
    <lineage>
        <taxon>Bacteria</taxon>
        <taxon>Pseudomonadati</taxon>
        <taxon>Bacteroidota</taxon>
        <taxon>Bacteroidia</taxon>
        <taxon>Bacteroidales</taxon>
        <taxon>Bacteroidaceae</taxon>
        <taxon>Bacteroides</taxon>
    </lineage>
</organism>
<accession>A0A641S4R3</accession>
<dbReference type="Gene3D" id="2.60.40.1120">
    <property type="entry name" value="Carboxypeptidase-like, regulatory domain"/>
    <property type="match status" value="1"/>
</dbReference>
<dbReference type="SUPFAM" id="SSF49464">
    <property type="entry name" value="Carboxypeptidase regulatory domain-like"/>
    <property type="match status" value="1"/>
</dbReference>
<feature type="non-terminal residue" evidence="2">
    <location>
        <position position="119"/>
    </location>
</feature>
<keyword evidence="2" id="KW-0675">Receptor</keyword>
<dbReference type="FunFam" id="2.60.40.1120:FF:000003">
    <property type="entry name" value="Outer membrane protein Omp121"/>
    <property type="match status" value="1"/>
</dbReference>